<dbReference type="PROSITE" id="PS50109">
    <property type="entry name" value="HIS_KIN"/>
    <property type="match status" value="1"/>
</dbReference>
<comment type="subcellular location">
    <subcellularLocation>
        <location evidence="2">Cell membrane</location>
        <topology evidence="2">Multi-pass membrane protein</topology>
    </subcellularLocation>
</comment>
<dbReference type="Proteomes" id="UP000198304">
    <property type="component" value="Unassembled WGS sequence"/>
</dbReference>
<sequence length="520" mass="59336">MNRYIPQVQKLLKKLFQILSKLWLTFKQFLLEQFNKNIYTRVLFTNVICFVICLTAVIVFFDFSVKQVTHNQIQQELFRKAKRVNFALLQQDNLEWMIPFADKDTNVAQNQQEQLKFLSDIFDAKITVFDNNGNIVATSAKQEIVPGAQVDKKFIETISSGDTITAKIINQETEELEFIAAIPMGDSKDTIVNGILLEAKQSNIDLNRIKMRSYLILGGIFLLLIIIFVSVYQAIHISRPISRLTTSIAELNSGNYVIQEDDSALDEVRILTNQFNKLAEKMQRIQKENQSVEEERTRLFAEISHELRTPLTAVQGFVEAIQDGIVEDQDLLKKYLKIIYTQTIHINRLVDDMLQLSRLESGSISLDKLPFDLITLAQKVVESMEAMAQSRDSTIVFEKNTDRAMIMGDIDRIEQVIKNLLQNAINATANGEIKVKVKILQCEVILSIKDNGIGISSEDLPHIWDRFYRNKTQKSNNKLQQGSGLGLVIVKQLVQLHNGKIDVESQPGTGTIFYIRFPAF</sequence>
<dbReference type="Gene3D" id="6.10.340.10">
    <property type="match status" value="1"/>
</dbReference>
<dbReference type="InterPro" id="IPR003594">
    <property type="entry name" value="HATPase_dom"/>
</dbReference>
<dbReference type="SUPFAM" id="SSF47384">
    <property type="entry name" value="Homodimeric domain of signal transducing histidine kinase"/>
    <property type="match status" value="1"/>
</dbReference>
<keyword evidence="10" id="KW-0067">ATP-binding</keyword>
<feature type="transmembrane region" description="Helical" evidence="15">
    <location>
        <begin position="214"/>
        <end position="235"/>
    </location>
</feature>
<evidence type="ECO:0000256" key="5">
    <source>
        <dbReference type="ARBA" id="ARBA00022553"/>
    </source>
</evidence>
<dbReference type="InterPro" id="IPR004358">
    <property type="entry name" value="Sig_transdc_His_kin-like_C"/>
</dbReference>
<dbReference type="Gene3D" id="1.10.287.130">
    <property type="match status" value="1"/>
</dbReference>
<keyword evidence="11 15" id="KW-1133">Transmembrane helix</keyword>
<dbReference type="FunFam" id="1.10.287.130:FF:000001">
    <property type="entry name" value="Two-component sensor histidine kinase"/>
    <property type="match status" value="1"/>
</dbReference>
<accession>A0A239FJR4</accession>
<reference evidence="18 19" key="1">
    <citation type="submission" date="2017-06" db="EMBL/GenBank/DDBJ databases">
        <authorList>
            <person name="Kim H.J."/>
            <person name="Triplett B.A."/>
        </authorList>
    </citation>
    <scope>NUCLEOTIDE SEQUENCE [LARGE SCALE GENOMIC DNA]</scope>
    <source>
        <strain evidence="18 19">SCA</strain>
    </source>
</reference>
<dbReference type="InterPro" id="IPR003660">
    <property type="entry name" value="HAMP_dom"/>
</dbReference>
<evidence type="ECO:0000259" key="17">
    <source>
        <dbReference type="PROSITE" id="PS50885"/>
    </source>
</evidence>
<dbReference type="PANTHER" id="PTHR45528:SF1">
    <property type="entry name" value="SENSOR HISTIDINE KINASE CPXA"/>
    <property type="match status" value="1"/>
</dbReference>
<dbReference type="InterPro" id="IPR005467">
    <property type="entry name" value="His_kinase_dom"/>
</dbReference>
<dbReference type="EC" id="2.7.13.3" evidence="3"/>
<keyword evidence="13 15" id="KW-0472">Membrane</keyword>
<feature type="coiled-coil region" evidence="14">
    <location>
        <begin position="268"/>
        <end position="302"/>
    </location>
</feature>
<dbReference type="CDD" id="cd00075">
    <property type="entry name" value="HATPase"/>
    <property type="match status" value="1"/>
</dbReference>
<evidence type="ECO:0000256" key="6">
    <source>
        <dbReference type="ARBA" id="ARBA00022679"/>
    </source>
</evidence>
<evidence type="ECO:0000313" key="19">
    <source>
        <dbReference type="Proteomes" id="UP000198304"/>
    </source>
</evidence>
<dbReference type="PANTHER" id="PTHR45528">
    <property type="entry name" value="SENSOR HISTIDINE KINASE CPXA"/>
    <property type="match status" value="1"/>
</dbReference>
<feature type="transmembrane region" description="Helical" evidence="15">
    <location>
        <begin position="38"/>
        <end position="61"/>
    </location>
</feature>
<protein>
    <recommendedName>
        <fullName evidence="3">histidine kinase</fullName>
        <ecNumber evidence="3">2.7.13.3</ecNumber>
    </recommendedName>
</protein>
<dbReference type="PRINTS" id="PR00344">
    <property type="entry name" value="BCTRLSENSOR"/>
</dbReference>
<evidence type="ECO:0000256" key="13">
    <source>
        <dbReference type="ARBA" id="ARBA00023136"/>
    </source>
</evidence>
<dbReference type="InterPro" id="IPR036890">
    <property type="entry name" value="HATPase_C_sf"/>
</dbReference>
<keyword evidence="19" id="KW-1185">Reference proteome</keyword>
<dbReference type="FunFam" id="3.30.565.10:FF:000006">
    <property type="entry name" value="Sensor histidine kinase WalK"/>
    <property type="match status" value="1"/>
</dbReference>
<dbReference type="GO" id="GO:0005524">
    <property type="term" value="F:ATP binding"/>
    <property type="evidence" value="ECO:0007669"/>
    <property type="project" value="UniProtKB-KW"/>
</dbReference>
<evidence type="ECO:0000256" key="2">
    <source>
        <dbReference type="ARBA" id="ARBA00004651"/>
    </source>
</evidence>
<evidence type="ECO:0000256" key="8">
    <source>
        <dbReference type="ARBA" id="ARBA00022741"/>
    </source>
</evidence>
<feature type="domain" description="Histidine kinase" evidence="16">
    <location>
        <begin position="302"/>
        <end position="520"/>
    </location>
</feature>
<dbReference type="Gene3D" id="3.30.565.10">
    <property type="entry name" value="Histidine kinase-like ATPase, C-terminal domain"/>
    <property type="match status" value="1"/>
</dbReference>
<keyword evidence="4" id="KW-1003">Cell membrane</keyword>
<evidence type="ECO:0000256" key="14">
    <source>
        <dbReference type="SAM" id="Coils"/>
    </source>
</evidence>
<dbReference type="InterPro" id="IPR003661">
    <property type="entry name" value="HisK_dim/P_dom"/>
</dbReference>
<evidence type="ECO:0000256" key="7">
    <source>
        <dbReference type="ARBA" id="ARBA00022692"/>
    </source>
</evidence>
<keyword evidence="9 18" id="KW-0418">Kinase</keyword>
<name>A0A239FJR4_9FIRM</name>
<evidence type="ECO:0000256" key="10">
    <source>
        <dbReference type="ARBA" id="ARBA00022840"/>
    </source>
</evidence>
<dbReference type="OrthoDB" id="335833at2"/>
<dbReference type="SMART" id="SM00388">
    <property type="entry name" value="HisKA"/>
    <property type="match status" value="1"/>
</dbReference>
<dbReference type="SMART" id="SM00387">
    <property type="entry name" value="HATPase_c"/>
    <property type="match status" value="1"/>
</dbReference>
<dbReference type="GO" id="GO:0000155">
    <property type="term" value="F:phosphorelay sensor kinase activity"/>
    <property type="evidence" value="ECO:0007669"/>
    <property type="project" value="InterPro"/>
</dbReference>
<dbReference type="InterPro" id="IPR050398">
    <property type="entry name" value="HssS/ArlS-like"/>
</dbReference>
<gene>
    <name evidence="18" type="ORF">SAMN05446037_101348</name>
</gene>
<organism evidence="18 19">
    <name type="scientific">Anaerovirgula multivorans</name>
    <dbReference type="NCBI Taxonomy" id="312168"/>
    <lineage>
        <taxon>Bacteria</taxon>
        <taxon>Bacillati</taxon>
        <taxon>Bacillota</taxon>
        <taxon>Clostridia</taxon>
        <taxon>Peptostreptococcales</taxon>
        <taxon>Natronincolaceae</taxon>
        <taxon>Anaerovirgula</taxon>
    </lineage>
</organism>
<dbReference type="PROSITE" id="PS50885">
    <property type="entry name" value="HAMP"/>
    <property type="match status" value="1"/>
</dbReference>
<dbReference type="Pfam" id="PF00512">
    <property type="entry name" value="HisKA"/>
    <property type="match status" value="1"/>
</dbReference>
<evidence type="ECO:0000256" key="12">
    <source>
        <dbReference type="ARBA" id="ARBA00023012"/>
    </source>
</evidence>
<comment type="catalytic activity">
    <reaction evidence="1">
        <text>ATP + protein L-histidine = ADP + protein N-phospho-L-histidine.</text>
        <dbReference type="EC" id="2.7.13.3"/>
    </reaction>
</comment>
<keyword evidence="6" id="KW-0808">Transferase</keyword>
<evidence type="ECO:0000256" key="15">
    <source>
        <dbReference type="SAM" id="Phobius"/>
    </source>
</evidence>
<dbReference type="SUPFAM" id="SSF158472">
    <property type="entry name" value="HAMP domain-like"/>
    <property type="match status" value="1"/>
</dbReference>
<evidence type="ECO:0000256" key="9">
    <source>
        <dbReference type="ARBA" id="ARBA00022777"/>
    </source>
</evidence>
<keyword evidence="8" id="KW-0547">Nucleotide-binding</keyword>
<dbReference type="GO" id="GO:0005886">
    <property type="term" value="C:plasma membrane"/>
    <property type="evidence" value="ECO:0007669"/>
    <property type="project" value="UniProtKB-SubCell"/>
</dbReference>
<keyword evidence="5" id="KW-0597">Phosphoprotein</keyword>
<dbReference type="SUPFAM" id="SSF55874">
    <property type="entry name" value="ATPase domain of HSP90 chaperone/DNA topoisomerase II/histidine kinase"/>
    <property type="match status" value="1"/>
</dbReference>
<evidence type="ECO:0000259" key="16">
    <source>
        <dbReference type="PROSITE" id="PS50109"/>
    </source>
</evidence>
<dbReference type="Pfam" id="PF02518">
    <property type="entry name" value="HATPase_c"/>
    <property type="match status" value="1"/>
</dbReference>
<evidence type="ECO:0000313" key="18">
    <source>
        <dbReference type="EMBL" id="SNS57055.1"/>
    </source>
</evidence>
<evidence type="ECO:0000256" key="1">
    <source>
        <dbReference type="ARBA" id="ARBA00000085"/>
    </source>
</evidence>
<evidence type="ECO:0000256" key="4">
    <source>
        <dbReference type="ARBA" id="ARBA00022475"/>
    </source>
</evidence>
<dbReference type="CDD" id="cd06225">
    <property type="entry name" value="HAMP"/>
    <property type="match status" value="1"/>
</dbReference>
<keyword evidence="7 15" id="KW-0812">Transmembrane</keyword>
<proteinExistence type="predicted"/>
<evidence type="ECO:0000256" key="11">
    <source>
        <dbReference type="ARBA" id="ARBA00022989"/>
    </source>
</evidence>
<dbReference type="InterPro" id="IPR036097">
    <property type="entry name" value="HisK_dim/P_sf"/>
</dbReference>
<dbReference type="RefSeq" id="WP_089283494.1">
    <property type="nucleotide sequence ID" value="NZ_FZOJ01000013.1"/>
</dbReference>
<keyword evidence="14" id="KW-0175">Coiled coil</keyword>
<dbReference type="EMBL" id="FZOJ01000013">
    <property type="protein sequence ID" value="SNS57055.1"/>
    <property type="molecule type" value="Genomic_DNA"/>
</dbReference>
<dbReference type="CDD" id="cd00082">
    <property type="entry name" value="HisKA"/>
    <property type="match status" value="1"/>
</dbReference>
<keyword evidence="12" id="KW-0902">Two-component regulatory system</keyword>
<dbReference type="AlphaFoldDB" id="A0A239FJR4"/>
<feature type="domain" description="HAMP" evidence="17">
    <location>
        <begin position="235"/>
        <end position="287"/>
    </location>
</feature>
<evidence type="ECO:0000256" key="3">
    <source>
        <dbReference type="ARBA" id="ARBA00012438"/>
    </source>
</evidence>